<dbReference type="Proteomes" id="UP000053718">
    <property type="component" value="Unassembled WGS sequence"/>
</dbReference>
<name>A0A094IQV3_9GAMM</name>
<dbReference type="AlphaFoldDB" id="A0A094IQV3"/>
<dbReference type="RefSeq" id="WP_034733366.1">
    <property type="nucleotide sequence ID" value="NZ_JPIN01000011.1"/>
</dbReference>
<dbReference type="InterPro" id="IPR018247">
    <property type="entry name" value="EF_Hand_1_Ca_BS"/>
</dbReference>
<protein>
    <recommendedName>
        <fullName evidence="4">EF-hand domain-containing protein</fullName>
    </recommendedName>
</protein>
<keyword evidence="1" id="KW-0732">Signal</keyword>
<accession>A0A094IQV3</accession>
<organism evidence="2 3">
    <name type="scientific">Pseudidiomarina atlantica</name>
    <dbReference type="NCBI Taxonomy" id="1517416"/>
    <lineage>
        <taxon>Bacteria</taxon>
        <taxon>Pseudomonadati</taxon>
        <taxon>Pseudomonadota</taxon>
        <taxon>Gammaproteobacteria</taxon>
        <taxon>Alteromonadales</taxon>
        <taxon>Idiomarinaceae</taxon>
        <taxon>Pseudidiomarina</taxon>
    </lineage>
</organism>
<evidence type="ECO:0008006" key="4">
    <source>
        <dbReference type="Google" id="ProtNLM"/>
    </source>
</evidence>
<feature type="signal peptide" evidence="1">
    <location>
        <begin position="1"/>
        <end position="24"/>
    </location>
</feature>
<sequence>MKTLSKLITVPLCVFVMAISSLSAQDLGYYIEGEALGVNIYPEQSERLSALRNVAFYRVEVEFDTSVAPTASTNPPMTLWSIRTYYESITTIRAYFWDAQGVPLSSEFFIPFDAATATFSQTYNESLLLISGGDLFDNDRFYASASQEVDGINSLNFINFYSPDVPIHATFEPYPQLLNTNVVAGATLSLMNGTAEESFELVGNVNSIGTYFLSSDADGDGILDEVDLCTASVVAETVSFSGWLDSGVTNYVDADGCTIMDHYAVCLSEEQEQPAPRFSSMLPRLSGPSYCETQVSYNLLNTGVIDYTEARMLRDALYMSYRSGAR</sequence>
<evidence type="ECO:0000313" key="3">
    <source>
        <dbReference type="Proteomes" id="UP000053718"/>
    </source>
</evidence>
<reference evidence="2 3" key="1">
    <citation type="submission" date="2014-06" db="EMBL/GenBank/DDBJ databases">
        <title>Draft genome sequence of Idiomarina sp. MCCC 1A10513.</title>
        <authorList>
            <person name="Du J."/>
            <person name="Lai Q."/>
            <person name="Shao Z."/>
        </authorList>
    </citation>
    <scope>NUCLEOTIDE SEQUENCE [LARGE SCALE GENOMIC DNA]</scope>
    <source>
        <strain evidence="2 3">MCCC 1A10513</strain>
    </source>
</reference>
<proteinExistence type="predicted"/>
<feature type="chain" id="PRO_5001898837" description="EF-hand domain-containing protein" evidence="1">
    <location>
        <begin position="25"/>
        <end position="326"/>
    </location>
</feature>
<comment type="caution">
    <text evidence="2">The sequence shown here is derived from an EMBL/GenBank/DDBJ whole genome shotgun (WGS) entry which is preliminary data.</text>
</comment>
<dbReference type="STRING" id="1517416.IDAT_10385"/>
<evidence type="ECO:0000313" key="2">
    <source>
        <dbReference type="EMBL" id="KFZ28229.1"/>
    </source>
</evidence>
<keyword evidence="3" id="KW-1185">Reference proteome</keyword>
<gene>
    <name evidence="2" type="ORF">IDAT_10385</name>
</gene>
<dbReference type="EMBL" id="JPIN01000011">
    <property type="protein sequence ID" value="KFZ28229.1"/>
    <property type="molecule type" value="Genomic_DNA"/>
</dbReference>
<evidence type="ECO:0000256" key="1">
    <source>
        <dbReference type="SAM" id="SignalP"/>
    </source>
</evidence>
<dbReference type="OrthoDB" id="6235255at2"/>
<dbReference type="PROSITE" id="PS00018">
    <property type="entry name" value="EF_HAND_1"/>
    <property type="match status" value="1"/>
</dbReference>